<dbReference type="OrthoDB" id="5531344at2759"/>
<evidence type="ECO:0000313" key="2">
    <source>
        <dbReference type="EMBL" id="KAG2219766.1"/>
    </source>
</evidence>
<dbReference type="AlphaFoldDB" id="A0A8H7S1E9"/>
<evidence type="ECO:0000256" key="1">
    <source>
        <dbReference type="SAM" id="MobiDB-lite"/>
    </source>
</evidence>
<feature type="compositionally biased region" description="Low complexity" evidence="1">
    <location>
        <begin position="94"/>
        <end position="117"/>
    </location>
</feature>
<sequence length="425" mass="49024">MTTPPPLSQQQQQQTEPIINTKPNHVISWQNELSEFFNGIGLTETSQCFNTELIVLSRHYLERLPIELEKLVERLLQSLEQHVQAKEEQESKQQHQLQKSNNNNNDLNDQQEQQQQQQKEEEEKQRLSNETNNNTIISKLLYNNKKRKRPEEEEEKEKEEQERVQSMDSEKVQIRATNNEIQQRIQTFIQAKQTEVDESNRTEFLNRVDPTSSDVTCARADAREINRNIQMKFDIVNNEDGPLARSLISTSTNNNNNNNNNEKISTTENILDERIQNIEQHLNVSFDNQAIPPFSLHERIKILENVLMDIEREHPKWAAIHFQQPNRKFPPAPPITYIMRPDGTKGEYITTQQVPQPPPTIPGHPHMKTTGRANSSLTRAVLEQLNRKRQQQAIVESSSPSSSSSPIINNIHSISSSSSSTSPTL</sequence>
<evidence type="ECO:0000313" key="3">
    <source>
        <dbReference type="Proteomes" id="UP000646827"/>
    </source>
</evidence>
<name>A0A8H7S1E9_9FUNG</name>
<feature type="compositionally biased region" description="Basic and acidic residues" evidence="1">
    <location>
        <begin position="118"/>
        <end position="127"/>
    </location>
</feature>
<proteinExistence type="predicted"/>
<feature type="compositionally biased region" description="Low complexity" evidence="1">
    <location>
        <begin position="397"/>
        <end position="425"/>
    </location>
</feature>
<feature type="compositionally biased region" description="Basic and acidic residues" evidence="1">
    <location>
        <begin position="158"/>
        <end position="171"/>
    </location>
</feature>
<feature type="region of interest" description="Disordered" evidence="1">
    <location>
        <begin position="352"/>
        <end position="371"/>
    </location>
</feature>
<dbReference type="EMBL" id="JAEPRB010000165">
    <property type="protein sequence ID" value="KAG2219766.1"/>
    <property type="molecule type" value="Genomic_DNA"/>
</dbReference>
<reference evidence="2 3" key="1">
    <citation type="submission" date="2020-12" db="EMBL/GenBank/DDBJ databases">
        <title>Metabolic potential, ecology and presence of endohyphal bacteria is reflected in genomic diversity of Mucoromycotina.</title>
        <authorList>
            <person name="Muszewska A."/>
            <person name="Okrasinska A."/>
            <person name="Steczkiewicz K."/>
            <person name="Drgas O."/>
            <person name="Orlowska M."/>
            <person name="Perlinska-Lenart U."/>
            <person name="Aleksandrzak-Piekarczyk T."/>
            <person name="Szatraj K."/>
            <person name="Zielenkiewicz U."/>
            <person name="Pilsyk S."/>
            <person name="Malc E."/>
            <person name="Mieczkowski P."/>
            <person name="Kruszewska J.S."/>
            <person name="Biernat P."/>
            <person name="Pawlowska J."/>
        </authorList>
    </citation>
    <scope>NUCLEOTIDE SEQUENCE [LARGE SCALE GENOMIC DNA]</scope>
    <source>
        <strain evidence="2 3">CBS 142.35</strain>
    </source>
</reference>
<accession>A0A8H7S1E9</accession>
<keyword evidence="3" id="KW-1185">Reference proteome</keyword>
<feature type="compositionally biased region" description="Polar residues" evidence="1">
    <location>
        <begin position="128"/>
        <end position="137"/>
    </location>
</feature>
<feature type="region of interest" description="Disordered" evidence="1">
    <location>
        <begin position="86"/>
        <end position="171"/>
    </location>
</feature>
<comment type="caution">
    <text evidence="2">The sequence shown here is derived from an EMBL/GenBank/DDBJ whole genome shotgun (WGS) entry which is preliminary data.</text>
</comment>
<feature type="region of interest" description="Disordered" evidence="1">
    <location>
        <begin position="385"/>
        <end position="425"/>
    </location>
</feature>
<dbReference type="Proteomes" id="UP000646827">
    <property type="component" value="Unassembled WGS sequence"/>
</dbReference>
<protein>
    <recommendedName>
        <fullName evidence="4">MAP3K12-binding inhibitory protein 1</fullName>
    </recommendedName>
</protein>
<evidence type="ECO:0008006" key="4">
    <source>
        <dbReference type="Google" id="ProtNLM"/>
    </source>
</evidence>
<gene>
    <name evidence="2" type="ORF">INT45_008597</name>
</gene>
<organism evidence="2 3">
    <name type="scientific">Circinella minor</name>
    <dbReference type="NCBI Taxonomy" id="1195481"/>
    <lineage>
        <taxon>Eukaryota</taxon>
        <taxon>Fungi</taxon>
        <taxon>Fungi incertae sedis</taxon>
        <taxon>Mucoromycota</taxon>
        <taxon>Mucoromycotina</taxon>
        <taxon>Mucoromycetes</taxon>
        <taxon>Mucorales</taxon>
        <taxon>Lichtheimiaceae</taxon>
        <taxon>Circinella</taxon>
    </lineage>
</organism>